<accession>A0ABQ0BV84</accession>
<evidence type="ECO:0000313" key="2">
    <source>
        <dbReference type="Proteomes" id="UP001600941"/>
    </source>
</evidence>
<name>A0ABQ0BV84_9FIRM</name>
<proteinExistence type="predicted"/>
<gene>
    <name evidence="1" type="ORF">K340107D12_32410</name>
</gene>
<dbReference type="RefSeq" id="WP_390424266.1">
    <property type="nucleotide sequence ID" value="NZ_BAABZQ010000001.1"/>
</dbReference>
<keyword evidence="2" id="KW-1185">Reference proteome</keyword>
<reference evidence="1 2" key="1">
    <citation type="submission" date="2024-04" db="EMBL/GenBank/DDBJ databases">
        <title>Defined microbial consortia suppress multidrug-resistant proinflammatory Enterobacteriaceae via ecological control.</title>
        <authorList>
            <person name="Furuichi M."/>
            <person name="Kawaguchi T."/>
            <person name="Pust M."/>
            <person name="Yasuma K."/>
            <person name="Plichta D."/>
            <person name="Hasegawa N."/>
            <person name="Ohya T."/>
            <person name="Bhattarai S."/>
            <person name="Sasajima S."/>
            <person name="Aoto Y."/>
            <person name="Tuganbaev T."/>
            <person name="Yaginuma M."/>
            <person name="Ueda M."/>
            <person name="Okahashi N."/>
            <person name="Amafuji K."/>
            <person name="Kiridooshi Y."/>
            <person name="Sugita K."/>
            <person name="Strazar M."/>
            <person name="Skelly A."/>
            <person name="Suda W."/>
            <person name="Hattori M."/>
            <person name="Nakamoto N."/>
            <person name="Caballero S."/>
            <person name="Norman J."/>
            <person name="Olle B."/>
            <person name="Tanoue T."/>
            <person name="Arita M."/>
            <person name="Bucci V."/>
            <person name="Atarashi K."/>
            <person name="Xavier R."/>
            <person name="Honda K."/>
        </authorList>
    </citation>
    <scope>NUCLEOTIDE SEQUENCE [LARGE SCALE GENOMIC DNA]</scope>
    <source>
        <strain evidence="2">k34-0107-D12</strain>
    </source>
</reference>
<evidence type="ECO:0000313" key="1">
    <source>
        <dbReference type="EMBL" id="GAA6500425.1"/>
    </source>
</evidence>
<dbReference type="Proteomes" id="UP001600941">
    <property type="component" value="Unassembled WGS sequence"/>
</dbReference>
<comment type="caution">
    <text evidence="1">The sequence shown here is derived from an EMBL/GenBank/DDBJ whole genome shotgun (WGS) entry which is preliminary data.</text>
</comment>
<sequence>MEETEIIEEVLEEEKEHVLHEGPQTKKLAEKIEEVQQAEKSETQKALEIMLGVDSEPVLLTVSEEENSNSPLLTKAREFRELFEQLEVQKGI</sequence>
<dbReference type="EMBL" id="BAABZQ010000001">
    <property type="protein sequence ID" value="GAA6500425.1"/>
    <property type="molecule type" value="Genomic_DNA"/>
</dbReference>
<protein>
    <submittedName>
        <fullName evidence="1">Uncharacterized protein</fullName>
    </submittedName>
</protein>
<organism evidence="1 2">
    <name type="scientific">Blautia parvula</name>
    <dbReference type="NCBI Taxonomy" id="2877527"/>
    <lineage>
        <taxon>Bacteria</taxon>
        <taxon>Bacillati</taxon>
        <taxon>Bacillota</taxon>
        <taxon>Clostridia</taxon>
        <taxon>Lachnospirales</taxon>
        <taxon>Lachnospiraceae</taxon>
        <taxon>Blautia</taxon>
    </lineage>
</organism>